<dbReference type="AlphaFoldDB" id="A0A6S6VSQ6"/>
<evidence type="ECO:0000313" key="2">
    <source>
        <dbReference type="EMBL" id="CAE7020021.1"/>
    </source>
</evidence>
<evidence type="ECO:0000256" key="1">
    <source>
        <dbReference type="SAM" id="MobiDB-lite"/>
    </source>
</evidence>
<feature type="compositionally biased region" description="Low complexity" evidence="1">
    <location>
        <begin position="33"/>
        <end position="44"/>
    </location>
</feature>
<reference evidence="2" key="1">
    <citation type="submission" date="2021-02" db="EMBL/GenBank/DDBJ databases">
        <authorList>
            <person name="Syme A R."/>
            <person name="Syme A R."/>
            <person name="Moolhuijzen P."/>
        </authorList>
    </citation>
    <scope>NUCLEOTIDE SEQUENCE</scope>
    <source>
        <strain evidence="2">W1-1</strain>
    </source>
</reference>
<feature type="region of interest" description="Disordered" evidence="1">
    <location>
        <begin position="16"/>
        <end position="78"/>
    </location>
</feature>
<dbReference type="Proteomes" id="UP000472372">
    <property type="component" value="Chromosome 3"/>
</dbReference>
<gene>
    <name evidence="2" type="ORF">PTTW11_02992</name>
</gene>
<protein>
    <submittedName>
        <fullName evidence="2">Uncharacterized protein</fullName>
    </submittedName>
</protein>
<evidence type="ECO:0000313" key="3">
    <source>
        <dbReference type="Proteomes" id="UP000472372"/>
    </source>
</evidence>
<proteinExistence type="predicted"/>
<name>A0A6S6VSQ6_9PLEO</name>
<dbReference type="EMBL" id="HG992979">
    <property type="protein sequence ID" value="CAE7020021.1"/>
    <property type="molecule type" value="Genomic_DNA"/>
</dbReference>
<sequence length="262" mass="28235">MRNDRNITVEAMIAEINDEARRDDPVKTAAFASKQGNNSGNTGQQTGGGKNNKNGRRSGHNKDKGAAQTPAQNDSKPKLSVGYCDHCKHDHFGFGANCYRKFPHLAPPGWHEKAAERIAAYQAKQAAQAGSHTAQTSPSTANVALRGQQETPSIDFNADTTDVGVSFAFCATAEIPDRIAEVSERAMRLADRADYRNRTIVDTGATDHICNDYAKFIKFDSKPTCAYIRTGAGPVKVNATGTIKMGILCVDGNINNVTFSNV</sequence>
<organism evidence="2 3">
    <name type="scientific">Pyrenophora teres f. teres</name>
    <dbReference type="NCBI Taxonomy" id="97479"/>
    <lineage>
        <taxon>Eukaryota</taxon>
        <taxon>Fungi</taxon>
        <taxon>Dikarya</taxon>
        <taxon>Ascomycota</taxon>
        <taxon>Pezizomycotina</taxon>
        <taxon>Dothideomycetes</taxon>
        <taxon>Pleosporomycetidae</taxon>
        <taxon>Pleosporales</taxon>
        <taxon>Pleosporineae</taxon>
        <taxon>Pleosporaceae</taxon>
        <taxon>Pyrenophora</taxon>
    </lineage>
</organism>
<accession>A0A6S6VSQ6</accession>